<feature type="chain" id="PRO_5002434518" evidence="1">
    <location>
        <begin position="27"/>
        <end position="48"/>
    </location>
</feature>
<reference evidence="2" key="2">
    <citation type="journal article" date="2015" name="Fish Shellfish Immunol.">
        <title>Early steps in the European eel (Anguilla anguilla)-Vibrio vulnificus interaction in the gills: Role of the RtxA13 toxin.</title>
        <authorList>
            <person name="Callol A."/>
            <person name="Pajuelo D."/>
            <person name="Ebbesson L."/>
            <person name="Teles M."/>
            <person name="MacKenzie S."/>
            <person name="Amaro C."/>
        </authorList>
    </citation>
    <scope>NUCLEOTIDE SEQUENCE</scope>
</reference>
<evidence type="ECO:0000313" key="2">
    <source>
        <dbReference type="EMBL" id="JAH88442.1"/>
    </source>
</evidence>
<proteinExistence type="predicted"/>
<evidence type="ECO:0000256" key="1">
    <source>
        <dbReference type="SAM" id="SignalP"/>
    </source>
</evidence>
<accession>A0A0E9WDM9</accession>
<protein>
    <submittedName>
        <fullName evidence="2">Uncharacterized protein</fullName>
    </submittedName>
</protein>
<sequence>MVILRQMSCCAFARLLLLMPIWHKRATPASPVGLSILSHFHLKPKEKL</sequence>
<dbReference type="EMBL" id="GBXM01020135">
    <property type="protein sequence ID" value="JAH88442.1"/>
    <property type="molecule type" value="Transcribed_RNA"/>
</dbReference>
<feature type="signal peptide" evidence="1">
    <location>
        <begin position="1"/>
        <end position="26"/>
    </location>
</feature>
<organism evidence="2">
    <name type="scientific">Anguilla anguilla</name>
    <name type="common">European freshwater eel</name>
    <name type="synonym">Muraena anguilla</name>
    <dbReference type="NCBI Taxonomy" id="7936"/>
    <lineage>
        <taxon>Eukaryota</taxon>
        <taxon>Metazoa</taxon>
        <taxon>Chordata</taxon>
        <taxon>Craniata</taxon>
        <taxon>Vertebrata</taxon>
        <taxon>Euteleostomi</taxon>
        <taxon>Actinopterygii</taxon>
        <taxon>Neopterygii</taxon>
        <taxon>Teleostei</taxon>
        <taxon>Anguilliformes</taxon>
        <taxon>Anguillidae</taxon>
        <taxon>Anguilla</taxon>
    </lineage>
</organism>
<name>A0A0E9WDM9_ANGAN</name>
<dbReference type="AlphaFoldDB" id="A0A0E9WDM9"/>
<reference evidence="2" key="1">
    <citation type="submission" date="2014-11" db="EMBL/GenBank/DDBJ databases">
        <authorList>
            <person name="Amaro Gonzalez C."/>
        </authorList>
    </citation>
    <scope>NUCLEOTIDE SEQUENCE</scope>
</reference>
<keyword evidence="1" id="KW-0732">Signal</keyword>